<evidence type="ECO:0000313" key="3">
    <source>
        <dbReference type="EMBL" id="GGB47493.1"/>
    </source>
</evidence>
<proteinExistence type="predicted"/>
<feature type="transmembrane region" description="Helical" evidence="1">
    <location>
        <begin position="21"/>
        <end position="40"/>
    </location>
</feature>
<dbReference type="Pfam" id="PF07811">
    <property type="entry name" value="TadE"/>
    <property type="match status" value="1"/>
</dbReference>
<dbReference type="RefSeq" id="WP_188839161.1">
    <property type="nucleotide sequence ID" value="NZ_BMHI01000008.1"/>
</dbReference>
<evidence type="ECO:0000259" key="2">
    <source>
        <dbReference type="Pfam" id="PF07811"/>
    </source>
</evidence>
<reference evidence="3" key="1">
    <citation type="journal article" date="2014" name="Int. J. Syst. Evol. Microbiol.">
        <title>Complete genome sequence of Corynebacterium casei LMG S-19264T (=DSM 44701T), isolated from a smear-ripened cheese.</title>
        <authorList>
            <consortium name="US DOE Joint Genome Institute (JGI-PGF)"/>
            <person name="Walter F."/>
            <person name="Albersmeier A."/>
            <person name="Kalinowski J."/>
            <person name="Ruckert C."/>
        </authorList>
    </citation>
    <scope>NUCLEOTIDE SEQUENCE</scope>
    <source>
        <strain evidence="3">CGMCC 1.15085</strain>
    </source>
</reference>
<organism evidence="3 4">
    <name type="scientific">Flexivirga endophytica</name>
    <dbReference type="NCBI Taxonomy" id="1849103"/>
    <lineage>
        <taxon>Bacteria</taxon>
        <taxon>Bacillati</taxon>
        <taxon>Actinomycetota</taxon>
        <taxon>Actinomycetes</taxon>
        <taxon>Micrococcales</taxon>
        <taxon>Dermacoccaceae</taxon>
        <taxon>Flexivirga</taxon>
    </lineage>
</organism>
<dbReference type="InterPro" id="IPR012495">
    <property type="entry name" value="TadE-like_dom"/>
</dbReference>
<accession>A0A916TKA1</accession>
<dbReference type="Proteomes" id="UP000636793">
    <property type="component" value="Unassembled WGS sequence"/>
</dbReference>
<keyword evidence="1" id="KW-1133">Transmembrane helix</keyword>
<feature type="domain" description="TadE-like" evidence="2">
    <location>
        <begin position="12"/>
        <end position="54"/>
    </location>
</feature>
<comment type="caution">
    <text evidence="3">The sequence shown here is derived from an EMBL/GenBank/DDBJ whole genome shotgun (WGS) entry which is preliminary data.</text>
</comment>
<evidence type="ECO:0000313" key="4">
    <source>
        <dbReference type="Proteomes" id="UP000636793"/>
    </source>
</evidence>
<keyword evidence="1" id="KW-0472">Membrane</keyword>
<dbReference type="AlphaFoldDB" id="A0A916TKA1"/>
<protein>
    <recommendedName>
        <fullName evidence="2">TadE-like domain-containing protein</fullName>
    </recommendedName>
</protein>
<sequence length="112" mass="11581">MSRHAPARRDRGVASIEIVGLLPLVALVVSMVLQFVAAAYTANAAESAARAAARAYSLGQDPTTAARRSLPSGIGPAKVTVHGPDHAATVTVHIPRTSVLPLHDVSKTVVMP</sequence>
<dbReference type="EMBL" id="BMHI01000008">
    <property type="protein sequence ID" value="GGB47493.1"/>
    <property type="molecule type" value="Genomic_DNA"/>
</dbReference>
<gene>
    <name evidence="3" type="ORF">GCM10011492_43350</name>
</gene>
<reference evidence="3" key="2">
    <citation type="submission" date="2020-09" db="EMBL/GenBank/DDBJ databases">
        <authorList>
            <person name="Sun Q."/>
            <person name="Zhou Y."/>
        </authorList>
    </citation>
    <scope>NUCLEOTIDE SEQUENCE</scope>
    <source>
        <strain evidence="3">CGMCC 1.15085</strain>
    </source>
</reference>
<keyword evidence="4" id="KW-1185">Reference proteome</keyword>
<evidence type="ECO:0000256" key="1">
    <source>
        <dbReference type="SAM" id="Phobius"/>
    </source>
</evidence>
<keyword evidence="1" id="KW-0812">Transmembrane</keyword>
<name>A0A916TKA1_9MICO</name>